<organism evidence="2 3">
    <name type="scientific">Ectocarpus siliculosus</name>
    <name type="common">Brown alga</name>
    <name type="synonym">Conferva siliculosa</name>
    <dbReference type="NCBI Taxonomy" id="2880"/>
    <lineage>
        <taxon>Eukaryota</taxon>
        <taxon>Sar</taxon>
        <taxon>Stramenopiles</taxon>
        <taxon>Ochrophyta</taxon>
        <taxon>PX clade</taxon>
        <taxon>Phaeophyceae</taxon>
        <taxon>Ectocarpales</taxon>
        <taxon>Ectocarpaceae</taxon>
        <taxon>Ectocarpus</taxon>
    </lineage>
</organism>
<reference evidence="2 3" key="1">
    <citation type="journal article" date="2010" name="Nature">
        <title>The Ectocarpus genome and the independent evolution of multicellularity in brown algae.</title>
        <authorList>
            <person name="Cock J.M."/>
            <person name="Sterck L."/>
            <person name="Rouze P."/>
            <person name="Scornet D."/>
            <person name="Allen A.E."/>
            <person name="Amoutzias G."/>
            <person name="Anthouard V."/>
            <person name="Artiguenave F."/>
            <person name="Aury J.M."/>
            <person name="Badger J.H."/>
            <person name="Beszteri B."/>
            <person name="Billiau K."/>
            <person name="Bonnet E."/>
            <person name="Bothwell J.H."/>
            <person name="Bowler C."/>
            <person name="Boyen C."/>
            <person name="Brownlee C."/>
            <person name="Carrano C.J."/>
            <person name="Charrier B."/>
            <person name="Cho G.Y."/>
            <person name="Coelho S.M."/>
            <person name="Collen J."/>
            <person name="Corre E."/>
            <person name="Da Silva C."/>
            <person name="Delage L."/>
            <person name="Delaroque N."/>
            <person name="Dittami S.M."/>
            <person name="Doulbeau S."/>
            <person name="Elias M."/>
            <person name="Farnham G."/>
            <person name="Gachon C.M."/>
            <person name="Gschloessl B."/>
            <person name="Heesch S."/>
            <person name="Jabbari K."/>
            <person name="Jubin C."/>
            <person name="Kawai H."/>
            <person name="Kimura K."/>
            <person name="Kloareg B."/>
            <person name="Kupper F.C."/>
            <person name="Lang D."/>
            <person name="Le Bail A."/>
            <person name="Leblanc C."/>
            <person name="Lerouge P."/>
            <person name="Lohr M."/>
            <person name="Lopez P.J."/>
            <person name="Martens C."/>
            <person name="Maumus F."/>
            <person name="Michel G."/>
            <person name="Miranda-Saavedra D."/>
            <person name="Morales J."/>
            <person name="Moreau H."/>
            <person name="Motomura T."/>
            <person name="Nagasato C."/>
            <person name="Napoli C.A."/>
            <person name="Nelson D.R."/>
            <person name="Nyvall-Collen P."/>
            <person name="Peters A.F."/>
            <person name="Pommier C."/>
            <person name="Potin P."/>
            <person name="Poulain J."/>
            <person name="Quesneville H."/>
            <person name="Read B."/>
            <person name="Rensing S.A."/>
            <person name="Ritter A."/>
            <person name="Rousvoal S."/>
            <person name="Samanta M."/>
            <person name="Samson G."/>
            <person name="Schroeder D.C."/>
            <person name="Segurens B."/>
            <person name="Strittmatter M."/>
            <person name="Tonon T."/>
            <person name="Tregear J.W."/>
            <person name="Valentin K."/>
            <person name="von Dassow P."/>
            <person name="Yamagishi T."/>
            <person name="Van de Peer Y."/>
            <person name="Wincker P."/>
        </authorList>
    </citation>
    <scope>NUCLEOTIDE SEQUENCE [LARGE SCALE GENOMIC DNA]</scope>
    <source>
        <strain evidence="3">Ec32 / CCAP1310/4</strain>
    </source>
</reference>
<feature type="transmembrane region" description="Helical" evidence="1">
    <location>
        <begin position="67"/>
        <end position="89"/>
    </location>
</feature>
<keyword evidence="1" id="KW-1133">Transmembrane helix</keyword>
<keyword evidence="3" id="KW-1185">Reference proteome</keyword>
<keyword evidence="1" id="KW-0812">Transmembrane</keyword>
<dbReference type="OrthoDB" id="10297917at2759"/>
<feature type="transmembrane region" description="Helical" evidence="1">
    <location>
        <begin position="205"/>
        <end position="226"/>
    </location>
</feature>
<sequence length="336" mass="36498">MESAATEPFAEWFTGEFLPFGDLVSDVWLWSTLPREKPEDYSCSAETYTVMRALLMVGTVVDAIPDVAILLGLLAGLVVAVVGKARAVITPTEQRRTPPISVRNVVKNVPGLARYVFSDGKSITNFLINRVGHKETTWDNTMELVAWHTLVFCHAPFLSVQRRCFRYQVNSQFNGYLTIILVQLIAGGLTEASSIFFAVMGGGTVSIVSAWFGLYSLVMTTMLAVYRGNLVRKFGPNATVTSPAAARNGCWRALEGVSDALCGLIPAAVFGLGAFMVIMGITFFSTVGASSTEAWMLVVPGSVVALLGWVSSQLLIRHYHSTSQDGMIIREQEPGV</sequence>
<dbReference type="InParanoid" id="D7FX09"/>
<proteinExistence type="predicted"/>
<accession>D7FX09</accession>
<evidence type="ECO:0000313" key="2">
    <source>
        <dbReference type="EMBL" id="CBJ26342.1"/>
    </source>
</evidence>
<dbReference type="EMBL" id="FN648509">
    <property type="protein sequence ID" value="CBJ26342.1"/>
    <property type="molecule type" value="Genomic_DNA"/>
</dbReference>
<feature type="transmembrane region" description="Helical" evidence="1">
    <location>
        <begin position="261"/>
        <end position="283"/>
    </location>
</feature>
<dbReference type="Proteomes" id="UP000002630">
    <property type="component" value="Linkage Group LG04"/>
</dbReference>
<evidence type="ECO:0000256" key="1">
    <source>
        <dbReference type="SAM" id="Phobius"/>
    </source>
</evidence>
<feature type="transmembrane region" description="Helical" evidence="1">
    <location>
        <begin position="295"/>
        <end position="316"/>
    </location>
</feature>
<dbReference type="EMBL" id="FN649729">
    <property type="protein sequence ID" value="CBJ26342.1"/>
    <property type="molecule type" value="Genomic_DNA"/>
</dbReference>
<gene>
    <name evidence="2" type="ORF">Esi_0032_0037</name>
</gene>
<feature type="transmembrane region" description="Helical" evidence="1">
    <location>
        <begin position="176"/>
        <end position="199"/>
    </location>
</feature>
<dbReference type="AlphaFoldDB" id="D7FX09"/>
<keyword evidence="1" id="KW-0472">Membrane</keyword>
<evidence type="ECO:0000313" key="3">
    <source>
        <dbReference type="Proteomes" id="UP000002630"/>
    </source>
</evidence>
<name>D7FX09_ECTSI</name>
<protein>
    <submittedName>
        <fullName evidence="2">Uncharacterized protein</fullName>
    </submittedName>
</protein>